<evidence type="ECO:0000256" key="5">
    <source>
        <dbReference type="ARBA" id="ARBA00038109"/>
    </source>
</evidence>
<dbReference type="GO" id="GO:0071469">
    <property type="term" value="P:cellular response to alkaline pH"/>
    <property type="evidence" value="ECO:0007669"/>
    <property type="project" value="EnsemblFungi"/>
</dbReference>
<dbReference type="OrthoDB" id="5393256at2759"/>
<keyword evidence="3 7" id="KW-1133">Transmembrane helix</keyword>
<dbReference type="Pfam" id="PF08733">
    <property type="entry name" value="PalH"/>
    <property type="match status" value="1"/>
</dbReference>
<dbReference type="InterPro" id="IPR014844">
    <property type="entry name" value="PalH"/>
</dbReference>
<feature type="transmembrane region" description="Helical" evidence="7">
    <location>
        <begin position="250"/>
        <end position="269"/>
    </location>
</feature>
<dbReference type="GO" id="GO:0001403">
    <property type="term" value="P:invasive growth in response to glucose limitation"/>
    <property type="evidence" value="ECO:0007669"/>
    <property type="project" value="EnsemblFungi"/>
</dbReference>
<evidence type="ECO:0000313" key="9">
    <source>
        <dbReference type="Proteomes" id="UP000005220"/>
    </source>
</evidence>
<dbReference type="RefSeq" id="XP_003955402.1">
    <property type="nucleotide sequence ID" value="XM_003955353.1"/>
</dbReference>
<feature type="transmembrane region" description="Helical" evidence="7">
    <location>
        <begin position="96"/>
        <end position="119"/>
    </location>
</feature>
<dbReference type="GeneID" id="13886183"/>
<dbReference type="STRING" id="1071382.H2APG7"/>
<evidence type="ECO:0000256" key="7">
    <source>
        <dbReference type="SAM" id="Phobius"/>
    </source>
</evidence>
<evidence type="ECO:0000256" key="4">
    <source>
        <dbReference type="ARBA" id="ARBA00023136"/>
    </source>
</evidence>
<dbReference type="InParanoid" id="H2APG7"/>
<dbReference type="KEGG" id="kaf:KAFR_0A08330"/>
<dbReference type="GO" id="GO:0044088">
    <property type="term" value="P:regulation of vacuole organization"/>
    <property type="evidence" value="ECO:0007669"/>
    <property type="project" value="EnsemblFungi"/>
</dbReference>
<evidence type="ECO:0000313" key="8">
    <source>
        <dbReference type="EMBL" id="CCF56267.1"/>
    </source>
</evidence>
<dbReference type="Proteomes" id="UP000005220">
    <property type="component" value="Chromosome 1"/>
</dbReference>
<keyword evidence="2 7" id="KW-0812">Transmembrane</keyword>
<evidence type="ECO:0000256" key="1">
    <source>
        <dbReference type="ARBA" id="ARBA00004141"/>
    </source>
</evidence>
<dbReference type="FunCoup" id="H2APG7">
    <property type="interactions" value="66"/>
</dbReference>
<name>H2APG7_KAZAF</name>
<evidence type="ECO:0000256" key="6">
    <source>
        <dbReference type="ARBA" id="ARBA00040155"/>
    </source>
</evidence>
<feature type="transmembrane region" description="Helical" evidence="7">
    <location>
        <begin position="211"/>
        <end position="230"/>
    </location>
</feature>
<reference evidence="8 9" key="1">
    <citation type="journal article" date="2011" name="Proc. Natl. Acad. Sci. U.S.A.">
        <title>Evolutionary erosion of yeast sex chromosomes by mating-type switching accidents.</title>
        <authorList>
            <person name="Gordon J.L."/>
            <person name="Armisen D."/>
            <person name="Proux-Wera E."/>
            <person name="Oheigeartaigh S.S."/>
            <person name="Byrne K.P."/>
            <person name="Wolfe K.H."/>
        </authorList>
    </citation>
    <scope>NUCLEOTIDE SEQUENCE [LARGE SCALE GENOMIC DNA]</scope>
    <source>
        <strain evidence="9">ATCC 22294 / BCRC 22015 / CBS 2517 / CECT 1963 / NBRC 1671 / NRRL Y-8276</strain>
    </source>
</reference>
<dbReference type="GO" id="GO:0005886">
    <property type="term" value="C:plasma membrane"/>
    <property type="evidence" value="ECO:0007669"/>
    <property type="project" value="EnsemblFungi"/>
</dbReference>
<dbReference type="HOGENOM" id="CLU_026111_0_0_1"/>
<dbReference type="eggNOG" id="ENOG502QWMT">
    <property type="taxonomic scope" value="Eukaryota"/>
</dbReference>
<protein>
    <recommendedName>
        <fullName evidence="6">pH-response regulator protein palH/RIM21</fullName>
    </recommendedName>
</protein>
<evidence type="ECO:0000256" key="3">
    <source>
        <dbReference type="ARBA" id="ARBA00022989"/>
    </source>
</evidence>
<sequence length="543" mass="61860">MEQNGWKIQDQYSSGEYLSCQSNNIGSGILIGRSIPGSITYADHVHFQSNCYAYHPLYMTGSIRGFTSGYIDLVANDWDKFIHDNKAYGGGYQYGIYPLIMLLTANFVIIISLTVLVFINTRDKPHVHVSRLMKCGSLATSINISYSLTRILSIVRDQYVRYGICNPNDIISFFSKDAAFVTLAFLSTVLFQLCQVFIVARTFERNQEKRVIFFVGTFLALLANIFWLIPHYYSVTHTNSTLELLPPFAYLFRICIASSYACFIIGQVLNKHKLSFSSFQLSFLTILALLVVLLLPGFFIADVANAWISELDEVFAATCYISSSFVVWEWLDRLTILERKEQAQSILGRPIYEDEQQGYTFAKYALRVQNALVRAETATDIESGSNSTDNDSEYLMANYNSNDSSIDIDLIKLKSKDSMWRGNAIENQHDEGRHYPDLVHSSDDLTSIDKVEFNTQKTYKDMANERINNFVTRVLDFTDRIIVNKIASQSLSFSSRSSKNSKKKKKNIMKKRLGLDKSNDVFVYSTKEVVFESDDEEEEGNLE</sequence>
<dbReference type="PANTHER" id="PTHR35779:SF1">
    <property type="entry name" value="PH-RESPONSE REGULATOR PROTEIN PALH_RIM21"/>
    <property type="match status" value="1"/>
</dbReference>
<dbReference type="GO" id="GO:0030437">
    <property type="term" value="P:ascospore formation"/>
    <property type="evidence" value="ECO:0007669"/>
    <property type="project" value="EnsemblFungi"/>
</dbReference>
<feature type="transmembrane region" description="Helical" evidence="7">
    <location>
        <begin position="281"/>
        <end position="308"/>
    </location>
</feature>
<proteinExistence type="inferred from homology"/>
<keyword evidence="9" id="KW-1185">Reference proteome</keyword>
<feature type="transmembrane region" description="Helical" evidence="7">
    <location>
        <begin position="178"/>
        <end position="199"/>
    </location>
</feature>
<gene>
    <name evidence="8" type="primary">KAFR0A08330</name>
    <name evidence="8" type="ORF">KAFR_0A08330</name>
</gene>
<dbReference type="AlphaFoldDB" id="H2APG7"/>
<comment type="similarity">
    <text evidence="5">Belongs to the palH/RIM21 family.</text>
</comment>
<organism evidence="8 9">
    <name type="scientific">Kazachstania africana (strain ATCC 22294 / BCRC 22015 / CBS 2517 / CECT 1963 / NBRC 1671 / NRRL Y-8276)</name>
    <name type="common">Yeast</name>
    <name type="synonym">Kluyveromyces africanus</name>
    <dbReference type="NCBI Taxonomy" id="1071382"/>
    <lineage>
        <taxon>Eukaryota</taxon>
        <taxon>Fungi</taxon>
        <taxon>Dikarya</taxon>
        <taxon>Ascomycota</taxon>
        <taxon>Saccharomycotina</taxon>
        <taxon>Saccharomycetes</taxon>
        <taxon>Saccharomycetales</taxon>
        <taxon>Saccharomycetaceae</taxon>
        <taxon>Kazachstania</taxon>
    </lineage>
</organism>
<dbReference type="PANTHER" id="PTHR35779">
    <property type="entry name" value="PH-RESPONSE REGULATOR PROTEIN PALH/RIM21"/>
    <property type="match status" value="1"/>
</dbReference>
<dbReference type="GO" id="GO:0009272">
    <property type="term" value="P:fungal-type cell wall biogenesis"/>
    <property type="evidence" value="ECO:0007669"/>
    <property type="project" value="EnsemblFungi"/>
</dbReference>
<keyword evidence="4 7" id="KW-0472">Membrane</keyword>
<evidence type="ECO:0000256" key="2">
    <source>
        <dbReference type="ARBA" id="ARBA00022692"/>
    </source>
</evidence>
<accession>H2APG7</accession>
<comment type="subcellular location">
    <subcellularLocation>
        <location evidence="1">Membrane</location>
        <topology evidence="1">Multi-pass membrane protein</topology>
    </subcellularLocation>
</comment>
<dbReference type="EMBL" id="HE650821">
    <property type="protein sequence ID" value="CCF56267.1"/>
    <property type="molecule type" value="Genomic_DNA"/>
</dbReference>